<reference evidence="2 3" key="1">
    <citation type="submission" date="2019-04" db="EMBL/GenBank/DDBJ databases">
        <title>High contiguity whole genome sequence and gene annotation resource for two Venturia nashicola isolates.</title>
        <authorList>
            <person name="Prokchorchik M."/>
            <person name="Won K."/>
            <person name="Lee Y."/>
            <person name="Choi E.D."/>
            <person name="Segonzac C."/>
            <person name="Sohn K.H."/>
        </authorList>
    </citation>
    <scope>NUCLEOTIDE SEQUENCE [LARGE SCALE GENOMIC DNA]</scope>
    <source>
        <strain evidence="2 3">PRI2</strain>
    </source>
</reference>
<comment type="caution">
    <text evidence="2">The sequence shown here is derived from an EMBL/GenBank/DDBJ whole genome shotgun (WGS) entry which is preliminary data.</text>
</comment>
<evidence type="ECO:0000313" key="2">
    <source>
        <dbReference type="EMBL" id="TID24549.1"/>
    </source>
</evidence>
<keyword evidence="3" id="KW-1185">Reference proteome</keyword>
<feature type="region of interest" description="Disordered" evidence="1">
    <location>
        <begin position="241"/>
        <end position="281"/>
    </location>
</feature>
<evidence type="ECO:0000313" key="3">
    <source>
        <dbReference type="Proteomes" id="UP000298493"/>
    </source>
</evidence>
<feature type="compositionally biased region" description="Basic residues" evidence="1">
    <location>
        <begin position="266"/>
        <end position="275"/>
    </location>
</feature>
<evidence type="ECO:0000256" key="1">
    <source>
        <dbReference type="SAM" id="MobiDB-lite"/>
    </source>
</evidence>
<sequence>MSTTTITVPVQAGHMTGPALTLHGVNVPNRINAIDNPPAIGNGAQAIPPAFSIPSVSVHKRIAAIGNPAVPGTATQVTASQLHATRNNTPLAAPSQANVPQIDAFQTDAPQSVADQHAGPLHSLLAPINTDGMTDEARNLFEQRITDEQLGLYDPIVRRQEVDFWEAPVIPPAAKHGDLLMMPPSSSRLHATDDMEANRGLEQADLPSTAVILDMAAEAETGDTHEEVDDVSDEAIARMFQAPVEPPKGRRGKEAPQRTQSSQSLRRNRSWRMRRTNTCQH</sequence>
<dbReference type="AlphaFoldDB" id="A0A4Z1PBQ8"/>
<gene>
    <name evidence="2" type="ORF">E6O75_ATG02914</name>
</gene>
<proteinExistence type="predicted"/>
<dbReference type="Proteomes" id="UP000298493">
    <property type="component" value="Unassembled WGS sequence"/>
</dbReference>
<organism evidence="2 3">
    <name type="scientific">Venturia nashicola</name>
    <dbReference type="NCBI Taxonomy" id="86259"/>
    <lineage>
        <taxon>Eukaryota</taxon>
        <taxon>Fungi</taxon>
        <taxon>Dikarya</taxon>
        <taxon>Ascomycota</taxon>
        <taxon>Pezizomycotina</taxon>
        <taxon>Dothideomycetes</taxon>
        <taxon>Pleosporomycetidae</taxon>
        <taxon>Venturiales</taxon>
        <taxon>Venturiaceae</taxon>
        <taxon>Venturia</taxon>
    </lineage>
</organism>
<dbReference type="EMBL" id="SNSC02000005">
    <property type="protein sequence ID" value="TID24549.1"/>
    <property type="molecule type" value="Genomic_DNA"/>
</dbReference>
<accession>A0A4Z1PBQ8</accession>
<protein>
    <submittedName>
        <fullName evidence="2">Putative urease accessory protein ureG-like</fullName>
    </submittedName>
</protein>
<name>A0A4Z1PBQ8_9PEZI</name>